<evidence type="ECO:0000313" key="3">
    <source>
        <dbReference type="Proteomes" id="UP000008311"/>
    </source>
</evidence>
<keyword evidence="3" id="KW-1185">Reference proteome</keyword>
<proteinExistence type="predicted"/>
<dbReference type="Proteomes" id="UP000008311">
    <property type="component" value="Unassembled WGS sequence"/>
</dbReference>
<accession>B9TDI5</accession>
<dbReference type="AlphaFoldDB" id="B9TDI5"/>
<reference evidence="3" key="1">
    <citation type="journal article" date="2010" name="Nat. Biotechnol.">
        <title>Draft genome sequence of the oilseed species Ricinus communis.</title>
        <authorList>
            <person name="Chan A.P."/>
            <person name="Crabtree J."/>
            <person name="Zhao Q."/>
            <person name="Lorenzi H."/>
            <person name="Orvis J."/>
            <person name="Puiu D."/>
            <person name="Melake-Berhan A."/>
            <person name="Jones K.M."/>
            <person name="Redman J."/>
            <person name="Chen G."/>
            <person name="Cahoon E.B."/>
            <person name="Gedil M."/>
            <person name="Stanke M."/>
            <person name="Haas B.J."/>
            <person name="Wortman J.R."/>
            <person name="Fraser-Liggett C.M."/>
            <person name="Ravel J."/>
            <person name="Rabinowicz P.D."/>
        </authorList>
    </citation>
    <scope>NUCLEOTIDE SEQUENCE [LARGE SCALE GENOMIC DNA]</scope>
    <source>
        <strain evidence="3">cv. Hale</strain>
    </source>
</reference>
<dbReference type="EMBL" id="EQ978242">
    <property type="protein sequence ID" value="EEF26078.1"/>
    <property type="molecule type" value="Genomic_DNA"/>
</dbReference>
<protein>
    <submittedName>
        <fullName evidence="2">Uncharacterized protein</fullName>
    </submittedName>
</protein>
<evidence type="ECO:0000256" key="1">
    <source>
        <dbReference type="SAM" id="MobiDB-lite"/>
    </source>
</evidence>
<gene>
    <name evidence="2" type="ORF">RCOM_1867370</name>
</gene>
<name>B9TDI5_RICCO</name>
<feature type="non-terminal residue" evidence="2">
    <location>
        <position position="58"/>
    </location>
</feature>
<dbReference type="InParanoid" id="B9TDI5"/>
<organism evidence="2 3">
    <name type="scientific">Ricinus communis</name>
    <name type="common">Castor bean</name>
    <dbReference type="NCBI Taxonomy" id="3988"/>
    <lineage>
        <taxon>Eukaryota</taxon>
        <taxon>Viridiplantae</taxon>
        <taxon>Streptophyta</taxon>
        <taxon>Embryophyta</taxon>
        <taxon>Tracheophyta</taxon>
        <taxon>Spermatophyta</taxon>
        <taxon>Magnoliopsida</taxon>
        <taxon>eudicotyledons</taxon>
        <taxon>Gunneridae</taxon>
        <taxon>Pentapetalae</taxon>
        <taxon>rosids</taxon>
        <taxon>fabids</taxon>
        <taxon>Malpighiales</taxon>
        <taxon>Euphorbiaceae</taxon>
        <taxon>Acalyphoideae</taxon>
        <taxon>Acalypheae</taxon>
        <taxon>Ricinus</taxon>
    </lineage>
</organism>
<evidence type="ECO:0000313" key="2">
    <source>
        <dbReference type="EMBL" id="EEF26078.1"/>
    </source>
</evidence>
<sequence length="58" mass="6482">MGIIFICFIIPGLPSPGRSAAARPRTTTGPHARHPPSHRMFKKIWFQLHWFIGITAGT</sequence>
<feature type="region of interest" description="Disordered" evidence="1">
    <location>
        <begin position="17"/>
        <end position="36"/>
    </location>
</feature>